<dbReference type="InterPro" id="IPR001715">
    <property type="entry name" value="CH_dom"/>
</dbReference>
<dbReference type="GO" id="GO:0051295">
    <property type="term" value="P:establishment of meiotic spindle localization"/>
    <property type="evidence" value="ECO:0007669"/>
    <property type="project" value="TreeGrafter"/>
</dbReference>
<feature type="compositionally biased region" description="Basic and acidic residues" evidence="4">
    <location>
        <begin position="291"/>
        <end position="313"/>
    </location>
</feature>
<evidence type="ECO:0000256" key="1">
    <source>
        <dbReference type="ARBA" id="ARBA00004496"/>
    </source>
</evidence>
<dbReference type="Gene3D" id="1.10.418.10">
    <property type="entry name" value="Calponin-like domain"/>
    <property type="match status" value="1"/>
</dbReference>
<reference evidence="6 7" key="1">
    <citation type="journal article" date="2016" name="Nat. Commun.">
        <title>Ectomycorrhizal ecology is imprinted in the genome of the dominant symbiotic fungus Cenococcum geophilum.</title>
        <authorList>
            <consortium name="DOE Joint Genome Institute"/>
            <person name="Peter M."/>
            <person name="Kohler A."/>
            <person name="Ohm R.A."/>
            <person name="Kuo A."/>
            <person name="Krutzmann J."/>
            <person name="Morin E."/>
            <person name="Arend M."/>
            <person name="Barry K.W."/>
            <person name="Binder M."/>
            <person name="Choi C."/>
            <person name="Clum A."/>
            <person name="Copeland A."/>
            <person name="Grisel N."/>
            <person name="Haridas S."/>
            <person name="Kipfer T."/>
            <person name="LaButti K."/>
            <person name="Lindquist E."/>
            <person name="Lipzen A."/>
            <person name="Maire R."/>
            <person name="Meier B."/>
            <person name="Mihaltcheva S."/>
            <person name="Molinier V."/>
            <person name="Murat C."/>
            <person name="Poggeler S."/>
            <person name="Quandt C.A."/>
            <person name="Sperisen C."/>
            <person name="Tritt A."/>
            <person name="Tisserant E."/>
            <person name="Crous P.W."/>
            <person name="Henrissat B."/>
            <person name="Nehls U."/>
            <person name="Egli S."/>
            <person name="Spatafora J.W."/>
            <person name="Grigoriev I.V."/>
            <person name="Martin F.M."/>
        </authorList>
    </citation>
    <scope>NUCLEOTIDE SEQUENCE [LARGE SCALE GENOMIC DNA]</scope>
    <source>
        <strain evidence="6 7">CBS 207.34</strain>
    </source>
</reference>
<dbReference type="GO" id="GO:0000278">
    <property type="term" value="P:mitotic cell cycle"/>
    <property type="evidence" value="ECO:0007669"/>
    <property type="project" value="TreeGrafter"/>
</dbReference>
<feature type="compositionally biased region" description="Polar residues" evidence="4">
    <location>
        <begin position="385"/>
        <end position="400"/>
    </location>
</feature>
<dbReference type="Pfam" id="PF00307">
    <property type="entry name" value="CH"/>
    <property type="match status" value="1"/>
</dbReference>
<feature type="domain" description="Calponin-homology (CH)" evidence="5">
    <location>
        <begin position="688"/>
        <end position="832"/>
    </location>
</feature>
<keyword evidence="7" id="KW-1185">Reference proteome</keyword>
<organism evidence="6 7">
    <name type="scientific">Glonium stellatum</name>
    <dbReference type="NCBI Taxonomy" id="574774"/>
    <lineage>
        <taxon>Eukaryota</taxon>
        <taxon>Fungi</taxon>
        <taxon>Dikarya</taxon>
        <taxon>Ascomycota</taxon>
        <taxon>Pezizomycotina</taxon>
        <taxon>Dothideomycetes</taxon>
        <taxon>Pleosporomycetidae</taxon>
        <taxon>Gloniales</taxon>
        <taxon>Gloniaceae</taxon>
        <taxon>Glonium</taxon>
    </lineage>
</organism>
<dbReference type="PROSITE" id="PS50021">
    <property type="entry name" value="CH"/>
    <property type="match status" value="1"/>
</dbReference>
<feature type="compositionally biased region" description="Low complexity" evidence="4">
    <location>
        <begin position="365"/>
        <end position="375"/>
    </location>
</feature>
<feature type="compositionally biased region" description="Polar residues" evidence="4">
    <location>
        <begin position="259"/>
        <end position="270"/>
    </location>
</feature>
<gene>
    <name evidence="6" type="ORF">AOQ84DRAFT_406824</name>
</gene>
<name>A0A8E2F0P4_9PEZI</name>
<proteinExistence type="predicted"/>
<dbReference type="GO" id="GO:0005516">
    <property type="term" value="F:calmodulin binding"/>
    <property type="evidence" value="ECO:0007669"/>
    <property type="project" value="UniProtKB-KW"/>
</dbReference>
<dbReference type="Proteomes" id="UP000250140">
    <property type="component" value="Unassembled WGS sequence"/>
</dbReference>
<dbReference type="EMBL" id="KV749661">
    <property type="protein sequence ID" value="OCL08425.1"/>
    <property type="molecule type" value="Genomic_DNA"/>
</dbReference>
<dbReference type="InterPro" id="IPR051185">
    <property type="entry name" value="ASPM"/>
</dbReference>
<evidence type="ECO:0000259" key="5">
    <source>
        <dbReference type="PROSITE" id="PS50021"/>
    </source>
</evidence>
<dbReference type="InterPro" id="IPR036872">
    <property type="entry name" value="CH_dom_sf"/>
</dbReference>
<dbReference type="PANTHER" id="PTHR22706">
    <property type="entry name" value="ASSEMBLY FACTOR FOR SPINDLE MICROTUBULES"/>
    <property type="match status" value="1"/>
</dbReference>
<dbReference type="SUPFAM" id="SSF47576">
    <property type="entry name" value="Calponin-homology domain, CH-domain"/>
    <property type="match status" value="1"/>
</dbReference>
<comment type="subcellular location">
    <subcellularLocation>
        <location evidence="1">Cytoplasm</location>
    </subcellularLocation>
</comment>
<evidence type="ECO:0000313" key="7">
    <source>
        <dbReference type="Proteomes" id="UP000250140"/>
    </source>
</evidence>
<feature type="compositionally biased region" description="Polar residues" evidence="4">
    <location>
        <begin position="348"/>
        <end position="358"/>
    </location>
</feature>
<keyword evidence="3" id="KW-0112">Calmodulin-binding</keyword>
<dbReference type="PROSITE" id="PS50096">
    <property type="entry name" value="IQ"/>
    <property type="match status" value="1"/>
</dbReference>
<dbReference type="GO" id="GO:0005737">
    <property type="term" value="C:cytoplasm"/>
    <property type="evidence" value="ECO:0007669"/>
    <property type="project" value="UniProtKB-SubCell"/>
</dbReference>
<keyword evidence="2" id="KW-0963">Cytoplasm</keyword>
<evidence type="ECO:0000256" key="4">
    <source>
        <dbReference type="SAM" id="MobiDB-lite"/>
    </source>
</evidence>
<dbReference type="PANTHER" id="PTHR22706:SF1">
    <property type="entry name" value="ASSEMBLY FACTOR FOR SPINDLE MICROTUBULES"/>
    <property type="match status" value="1"/>
</dbReference>
<dbReference type="CDD" id="cd21223">
    <property type="entry name" value="CH_ASPM_rpt1"/>
    <property type="match status" value="1"/>
</dbReference>
<evidence type="ECO:0000313" key="6">
    <source>
        <dbReference type="EMBL" id="OCL08425.1"/>
    </source>
</evidence>
<evidence type="ECO:0000256" key="3">
    <source>
        <dbReference type="ARBA" id="ARBA00022860"/>
    </source>
</evidence>
<dbReference type="AlphaFoldDB" id="A0A8E2F0P4"/>
<feature type="region of interest" description="Disordered" evidence="4">
    <location>
        <begin position="233"/>
        <end position="414"/>
    </location>
</feature>
<evidence type="ECO:0000256" key="2">
    <source>
        <dbReference type="ARBA" id="ARBA00022490"/>
    </source>
</evidence>
<dbReference type="GO" id="GO:0007051">
    <property type="term" value="P:spindle organization"/>
    <property type="evidence" value="ECO:0007669"/>
    <property type="project" value="TreeGrafter"/>
</dbReference>
<dbReference type="GO" id="GO:0000922">
    <property type="term" value="C:spindle pole"/>
    <property type="evidence" value="ECO:0007669"/>
    <property type="project" value="TreeGrafter"/>
</dbReference>
<sequence>MHRYTEATPCPAPNPSFQNIDRYYASANRSSTYGNLGASYLQDDTTTALEYTTELQTHIRNAKPRRRPRELARKSTFNPSMDIFEDVALEEQHHQIAEISRRSRASIVSRDAGTKRSTILAHPAQKMPIAPSAVQEPQLVRPTRRRVSSILADREPLETEKPLRVQDDGLKKHDNKKLEIKKDPRRRTIYIPSEDTTIMTIHPGAPSHKHRGGRVKSPDFGLDLVTLSEEEPGSLVSALRQDKKTSRKSLAVPPKRGPLQQTSRPVQSVTFAEDVVGKGGGKENIPPGRSLIHDVKPVRKESRLRSGKEELKSHITKSSKVHSTSSKQHEPVQSSRVKTAGSRKRISSEISYAGSPSKSLKARADATAASAASRKLSTRRVSKLLPTNSSSPFQPTNSPPSALRRHKTDRPPSKLSVPYIVQKTSQQQEKYPVLSEDLSRPELYEDNWLSYQEIAITQLLNSLFRSASKDSNREQDPDELRKRLITLYHEPTMPLLHKRLQASLLYGALSIPKDLIAQTLRLKDDVGLRRKFLDLWVNTYDLTTLKAATETIIGRQIPVSSRLSGASTGSDGGERQVRAEKRAIEGFIDTFLIRNEDAVRVKTGIGSIANIARQSDLHGDDFGSQGWSWRRTVLRSLMLILLLDKAKISNILPGCLFQISSSQKSSTAVLHSLASMLLPSLGDITRPLGHLNYRVEYIQYPLQEYTYHISNLATDLRNGVLLTRLVELLLYPPSTLASRFEETFTITMPTGDILTSTFDLNQKESWALSQHLKFPSIGRAQKLYNVQIALSALEGVKGLPNRAISDVTSDDIVDGHREKTLRLLWALVCKWGLGPLVDWAEVEKETARFRQIWYGKYTFDTANSDLYSDDEDDTAELDGLERYTHLLHAWARSIARLGSLRVANLTTAFADGKVLEAIVDAYLPYCPTTNGSNSSSRACPKLSLTAKLRSAGCSAAFTTLFSSAPALPSRDFTISTLAFLASRLIPTARTARAAAIIQAFWRVRMARRNASHRVALMRIAAHCALVARTRERVVGAAVVLQRAWKGVLKARRESLWRGAVVRRVAREWGLGGVRVRERRIRGGW</sequence>
<protein>
    <recommendedName>
        <fullName evidence="5">Calponin-homology (CH) domain-containing protein</fullName>
    </recommendedName>
</protein>
<dbReference type="OrthoDB" id="76388at2759"/>
<accession>A0A8E2F0P4</accession>